<evidence type="ECO:0000313" key="2">
    <source>
        <dbReference type="EMBL" id="MYL82831.1"/>
    </source>
</evidence>
<keyword evidence="1" id="KW-0732">Signal</keyword>
<gene>
    <name evidence="2" type="ORF">GTA51_06735</name>
</gene>
<feature type="chain" id="PRO_5028960374" evidence="1">
    <location>
        <begin position="24"/>
        <end position="169"/>
    </location>
</feature>
<organism evidence="2 3">
    <name type="scientific">Solidesulfovibrio aerotolerans</name>
    <dbReference type="NCBI Taxonomy" id="295255"/>
    <lineage>
        <taxon>Bacteria</taxon>
        <taxon>Pseudomonadati</taxon>
        <taxon>Thermodesulfobacteriota</taxon>
        <taxon>Desulfovibrionia</taxon>
        <taxon>Desulfovibrionales</taxon>
        <taxon>Desulfovibrionaceae</taxon>
        <taxon>Solidesulfovibrio</taxon>
    </lineage>
</organism>
<dbReference type="RefSeq" id="WP_160959736.1">
    <property type="nucleotide sequence ID" value="NZ_WVUD01000008.1"/>
</dbReference>
<protein>
    <submittedName>
        <fullName evidence="2">Uncharacterized protein</fullName>
    </submittedName>
</protein>
<evidence type="ECO:0000313" key="3">
    <source>
        <dbReference type="Proteomes" id="UP000482487"/>
    </source>
</evidence>
<dbReference type="AlphaFoldDB" id="A0A7C9N173"/>
<feature type="signal peptide" evidence="1">
    <location>
        <begin position="1"/>
        <end position="23"/>
    </location>
</feature>
<keyword evidence="3" id="KW-1185">Reference proteome</keyword>
<dbReference type="OrthoDB" id="5452329at2"/>
<proteinExistence type="predicted"/>
<evidence type="ECO:0000256" key="1">
    <source>
        <dbReference type="SAM" id="SignalP"/>
    </source>
</evidence>
<accession>A0A7C9N173</accession>
<sequence length="169" mass="18161">MSKKALVLTALLVCVVLCLPAYAGPKTAPAAPAAAAASFVGSGSGTFAHAWTSYSEKEKRSFLFGLATAVRIMCTDISSMQKDAKGPAIEANFRECFNSYAGMEPERLIAAMNALYADSKNAMIPLDGAYKISLMQVRGDKVDDIIIQSRKYGEGLRKEIDQQRQKGGQ</sequence>
<name>A0A7C9N173_9BACT</name>
<reference evidence="2 3" key="1">
    <citation type="submission" date="2020-01" db="EMBL/GenBank/DDBJ databases">
        <title>Genome sequence of Desulfovibrio aerotolerans DSM 16695(T).</title>
        <authorList>
            <person name="Karnachuk O."/>
            <person name="Avakyan M."/>
            <person name="Mardanov A."/>
            <person name="Kadnikov V."/>
            <person name="Ravin N."/>
        </authorList>
    </citation>
    <scope>NUCLEOTIDE SEQUENCE [LARGE SCALE GENOMIC DNA]</scope>
    <source>
        <strain evidence="2 3">DSM 16695</strain>
    </source>
</reference>
<comment type="caution">
    <text evidence="2">The sequence shown here is derived from an EMBL/GenBank/DDBJ whole genome shotgun (WGS) entry which is preliminary data.</text>
</comment>
<dbReference type="Proteomes" id="UP000482487">
    <property type="component" value="Unassembled WGS sequence"/>
</dbReference>
<dbReference type="EMBL" id="WVUD01000008">
    <property type="protein sequence ID" value="MYL82831.1"/>
    <property type="molecule type" value="Genomic_DNA"/>
</dbReference>